<dbReference type="Pfam" id="PF17642">
    <property type="entry name" value="TssD"/>
    <property type="match status" value="1"/>
</dbReference>
<dbReference type="AlphaFoldDB" id="A0A0F9NFH7"/>
<reference evidence="1" key="1">
    <citation type="journal article" date="2015" name="Nature">
        <title>Complex archaea that bridge the gap between prokaryotes and eukaryotes.</title>
        <authorList>
            <person name="Spang A."/>
            <person name="Saw J.H."/>
            <person name="Jorgensen S.L."/>
            <person name="Zaremba-Niedzwiedzka K."/>
            <person name="Martijn J."/>
            <person name="Lind A.E."/>
            <person name="van Eijk R."/>
            <person name="Schleper C."/>
            <person name="Guy L."/>
            <person name="Ettema T.J."/>
        </authorList>
    </citation>
    <scope>NUCLEOTIDE SEQUENCE</scope>
</reference>
<protein>
    <recommendedName>
        <fullName evidence="2">Phage tail protein</fullName>
    </recommendedName>
</protein>
<accession>A0A0F9NFH7</accession>
<evidence type="ECO:0000313" key="1">
    <source>
        <dbReference type="EMBL" id="KKN16734.1"/>
    </source>
</evidence>
<organism evidence="1">
    <name type="scientific">marine sediment metagenome</name>
    <dbReference type="NCBI Taxonomy" id="412755"/>
    <lineage>
        <taxon>unclassified sequences</taxon>
        <taxon>metagenomes</taxon>
        <taxon>ecological metagenomes</taxon>
    </lineage>
</organism>
<sequence length="129" mass="14274">MSFKAKLKLGGKEYKVLHCSYDLNQEVDPTGRPSSVTRGGRVALTVESTGDTALFELMTDNFGKKDGSIVFTKRDTDATLKELKLTEAYMVKYKEHFDSTGSNPLTESFTLSAKEITCGGGQHKNEWVI</sequence>
<proteinExistence type="predicted"/>
<comment type="caution">
    <text evidence="1">The sequence shown here is derived from an EMBL/GenBank/DDBJ whole genome shotgun (WGS) entry which is preliminary data.</text>
</comment>
<dbReference type="InterPro" id="IPR041408">
    <property type="entry name" value="Hcp_Tssd"/>
</dbReference>
<evidence type="ECO:0008006" key="2">
    <source>
        <dbReference type="Google" id="ProtNLM"/>
    </source>
</evidence>
<gene>
    <name evidence="1" type="ORF">LCGC14_0972990</name>
</gene>
<dbReference type="GO" id="GO:0033104">
    <property type="term" value="C:type VI protein secretion system complex"/>
    <property type="evidence" value="ECO:0007669"/>
    <property type="project" value="InterPro"/>
</dbReference>
<dbReference type="EMBL" id="LAZR01003585">
    <property type="protein sequence ID" value="KKN16734.1"/>
    <property type="molecule type" value="Genomic_DNA"/>
</dbReference>
<name>A0A0F9NFH7_9ZZZZ</name>